<accession>A0AA96I4I1</accession>
<feature type="region of interest" description="Disordered" evidence="1">
    <location>
        <begin position="1"/>
        <end position="21"/>
    </location>
</feature>
<reference evidence="3" key="1">
    <citation type="submission" date="2023-09" db="EMBL/GenBank/DDBJ databases">
        <title>Arcobacter tbilisiensis sp. nov. isolated from chicken meat in Tbilisi, Georgia.</title>
        <authorList>
            <person name="Matthias R."/>
            <person name="Zautner A.E."/>
        </authorList>
    </citation>
    <scope>NUCLEOTIDE SEQUENCE</scope>
    <source>
        <strain evidence="3">LEO 107</strain>
    </source>
</reference>
<feature type="transmembrane region" description="Helical" evidence="2">
    <location>
        <begin position="51"/>
        <end position="72"/>
    </location>
</feature>
<evidence type="ECO:0000256" key="1">
    <source>
        <dbReference type="SAM" id="MobiDB-lite"/>
    </source>
</evidence>
<keyword evidence="2" id="KW-1133">Transmembrane helix</keyword>
<gene>
    <name evidence="3" type="ORF">RJG54_05370</name>
</gene>
<sequence>MNDINPTTGLPMTGGGIDAGGTPYGGNSLNSFDDGTSESSYDGFNNIANYWSWKVDVVIMLIVIGVNVYFWID</sequence>
<protein>
    <submittedName>
        <fullName evidence="3">Uncharacterized protein</fullName>
    </submittedName>
</protein>
<organism evidence="3">
    <name type="scientific">Arcobacter sp. AZ-2023</name>
    <dbReference type="NCBI Taxonomy" id="3074453"/>
    <lineage>
        <taxon>Bacteria</taxon>
        <taxon>Pseudomonadati</taxon>
        <taxon>Campylobacterota</taxon>
        <taxon>Epsilonproteobacteria</taxon>
        <taxon>Campylobacterales</taxon>
        <taxon>Arcobacteraceae</taxon>
        <taxon>Arcobacter</taxon>
    </lineage>
</organism>
<evidence type="ECO:0000256" key="2">
    <source>
        <dbReference type="SAM" id="Phobius"/>
    </source>
</evidence>
<dbReference type="AlphaFoldDB" id="A0AA96I4I1"/>
<keyword evidence="2" id="KW-0812">Transmembrane</keyword>
<feature type="compositionally biased region" description="Polar residues" evidence="1">
    <location>
        <begin position="1"/>
        <end position="10"/>
    </location>
</feature>
<feature type="compositionally biased region" description="Gly residues" evidence="1">
    <location>
        <begin position="12"/>
        <end position="21"/>
    </location>
</feature>
<proteinExistence type="predicted"/>
<dbReference type="EMBL" id="CP134846">
    <property type="protein sequence ID" value="WNL17808.1"/>
    <property type="molecule type" value="Genomic_DNA"/>
</dbReference>
<evidence type="ECO:0000313" key="3">
    <source>
        <dbReference type="EMBL" id="WNL17808.1"/>
    </source>
</evidence>
<name>A0AA96I4I1_9BACT</name>
<keyword evidence="2" id="KW-0472">Membrane</keyword>